<feature type="region of interest" description="Disordered" evidence="1">
    <location>
        <begin position="1"/>
        <end position="88"/>
    </location>
</feature>
<gene>
    <name evidence="2" type="ORF">HEK616_16850</name>
</gene>
<reference evidence="2" key="1">
    <citation type="submission" date="2022-06" db="EMBL/GenBank/DDBJ databases">
        <title>Complete genome sequence of Streptomyces nigrescens HEK616.</title>
        <authorList>
            <person name="Asamizu S."/>
            <person name="Onaka H."/>
        </authorList>
    </citation>
    <scope>NUCLEOTIDE SEQUENCE</scope>
    <source>
        <strain evidence="2">HEK616</strain>
    </source>
</reference>
<feature type="compositionally biased region" description="Gly residues" evidence="1">
    <location>
        <begin position="1"/>
        <end position="15"/>
    </location>
</feature>
<keyword evidence="3" id="KW-1185">Reference proteome</keyword>
<organism evidence="2 3">
    <name type="scientific">Streptomyces nigrescens</name>
    <dbReference type="NCBI Taxonomy" id="1920"/>
    <lineage>
        <taxon>Bacteria</taxon>
        <taxon>Bacillati</taxon>
        <taxon>Actinomycetota</taxon>
        <taxon>Actinomycetes</taxon>
        <taxon>Kitasatosporales</taxon>
        <taxon>Streptomycetaceae</taxon>
        <taxon>Streptomyces</taxon>
    </lineage>
</organism>
<evidence type="ECO:0000313" key="2">
    <source>
        <dbReference type="EMBL" id="BDM68198.1"/>
    </source>
</evidence>
<dbReference type="EMBL" id="AP026073">
    <property type="protein sequence ID" value="BDM68198.1"/>
    <property type="molecule type" value="Genomic_DNA"/>
</dbReference>
<evidence type="ECO:0000313" key="3">
    <source>
        <dbReference type="Proteomes" id="UP001059597"/>
    </source>
</evidence>
<evidence type="ECO:0000256" key="1">
    <source>
        <dbReference type="SAM" id="MobiDB-lite"/>
    </source>
</evidence>
<evidence type="ECO:0008006" key="4">
    <source>
        <dbReference type="Google" id="ProtNLM"/>
    </source>
</evidence>
<protein>
    <recommendedName>
        <fullName evidence="4">Pr1-like protein</fullName>
    </recommendedName>
</protein>
<feature type="compositionally biased region" description="Basic and acidic residues" evidence="1">
    <location>
        <begin position="51"/>
        <end position="60"/>
    </location>
</feature>
<sequence length="88" mass="8501">MRERGTGGGAEAEGGGGEDEGGLLDGVHTGKSSGEGGTEPVHSTDGADGVGRGDRPRAHGGEGAGPVRARADGIVTRAARKGPAALRS</sequence>
<name>A0ABM7ZPC6_STRNI</name>
<accession>A0ABM7ZPC6</accession>
<dbReference type="Proteomes" id="UP001059597">
    <property type="component" value="Chromosome"/>
</dbReference>
<proteinExistence type="predicted"/>